<sequence>MVVVGPDGYTQPLVASARLSGLAPGVYTVRALAVNLPGGDSYLPEQAAQDVAVSSNRGAGVRVAYAAAPLRLAPGTVGLPPRSAAAETLRPMEPAGLVGDKVVQTLRFDGVPAALAGLKPGSYLGLPSTAGNPYGFLGQVEEVSTAGGDLTVTAHLAPLPEVIQQGGFSFYQEVDGEDPEVRAQLAGAEVLLPGARVLTAPTPQTEELKRQLFAEAKAQAQQVYPASAARPNVEFAPVCLEIKRAKILPGDGPDDGIFMEGSTCLRISFDGSIWISAKGIEASFSATARQTGKLKVFGKGRIYQQITATVPLMVLPLPPINISVAGFPVVINPTVSVRFVVGGSITSEFYVKAEESVSLTAGVSFDGKNWNPFSSEHHSISFDSGGSMQGFSVLAGVGPQVNFYFYGVYGPDFALVPYLEFDANFTRDPWWQLYLGFKAFMGLNANISYGFSGPKEVLQSVGLFFLGMLSDFKYEVLNMKFLIAQAPPSQRPVIVRISPEQTSVPACGRTVLRASIQNSLKGVTWAASGGAVSGDDVMNSATYFAPPTPGTYTVTATSAEQPGQQASAQVTVTPGGSGPLTVVVTGLPAGTVPGLRLTGPNGFFFAPKTSGSSSGEGVYRFECLPEGAYTLTAGLTPAGDAVYSPNQGSDRPALQVVQSASVGPGQTPRLQVNYNNVRASLRVVVSGLPDGVRPAVAVSGPLGYTHTVSAGGETLLQLLNPGTYKIGAASLEHGGYTYTPALSQAEVVLPPGETTTVTVSYSSNSPRGLWVANQMGSNRHVLFYPAGGTAPAETTLGGGLTYTPALAFDPQGRLWVADAFSGKVLAYPADRLKQSPDPLHSFALPSSPQALAFDAQGNLWVALQAPYGSGGGGQVLRYPAAGLLGAAPTPDLTLNADGAYRTPVSLALDGEGNLWVAYNGSAQVVRYAAAGGYGSATAYPLAQGRGNLSALAFGPTGRLWVGTTGASVLEYDPAALVEGQDATPLTHVHGFNGGGSIGGLAFDPEGNLYASVYGSSFMNGVFRWSAAHLARKGDLSPYEGVGNIPTYTKDITNPVGLAYWPPR</sequence>
<dbReference type="Gene3D" id="2.130.10.10">
    <property type="entry name" value="YVTN repeat-like/Quinoprotein amine dehydrogenase"/>
    <property type="match status" value="1"/>
</dbReference>
<gene>
    <name evidence="1" type="primary">vgb_2</name>
    <name evidence="1" type="ORF">Mterra_03311</name>
</gene>
<dbReference type="Proteomes" id="UP000265715">
    <property type="component" value="Unassembled WGS sequence"/>
</dbReference>
<dbReference type="AlphaFoldDB" id="A0A399E922"/>
<comment type="caution">
    <text evidence="1">The sequence shown here is derived from an EMBL/GenBank/DDBJ whole genome shotgun (WGS) entry which is preliminary data.</text>
</comment>
<organism evidence="1 2">
    <name type="scientific">Calidithermus terrae</name>
    <dbReference type="NCBI Taxonomy" id="1408545"/>
    <lineage>
        <taxon>Bacteria</taxon>
        <taxon>Thermotogati</taxon>
        <taxon>Deinococcota</taxon>
        <taxon>Deinococci</taxon>
        <taxon>Thermales</taxon>
        <taxon>Thermaceae</taxon>
        <taxon>Calidithermus</taxon>
    </lineage>
</organism>
<reference evidence="1 2" key="1">
    <citation type="submission" date="2018-08" db="EMBL/GenBank/DDBJ databases">
        <title>Meiothermus terrae DSM 26712 genome sequencing project.</title>
        <authorList>
            <person name="Da Costa M.S."/>
            <person name="Albuquerque L."/>
            <person name="Raposo P."/>
            <person name="Froufe H.J.C."/>
            <person name="Barroso C.S."/>
            <person name="Egas C."/>
        </authorList>
    </citation>
    <scope>NUCLEOTIDE SEQUENCE [LARGE SCALE GENOMIC DNA]</scope>
    <source>
        <strain evidence="1 2">DSM 26712</strain>
    </source>
</reference>
<proteinExistence type="predicted"/>
<dbReference type="EMBL" id="QXDL01000194">
    <property type="protein sequence ID" value="RIH81217.1"/>
    <property type="molecule type" value="Genomic_DNA"/>
</dbReference>
<evidence type="ECO:0000313" key="2">
    <source>
        <dbReference type="Proteomes" id="UP000265715"/>
    </source>
</evidence>
<dbReference type="GO" id="GO:0016829">
    <property type="term" value="F:lyase activity"/>
    <property type="evidence" value="ECO:0007669"/>
    <property type="project" value="UniProtKB-KW"/>
</dbReference>
<keyword evidence="1" id="KW-0456">Lyase</keyword>
<dbReference type="EC" id="4.2.99.-" evidence="1"/>
<dbReference type="InterPro" id="IPR015943">
    <property type="entry name" value="WD40/YVTN_repeat-like_dom_sf"/>
</dbReference>
<dbReference type="SUPFAM" id="SSF63829">
    <property type="entry name" value="Calcium-dependent phosphotriesterase"/>
    <property type="match status" value="1"/>
</dbReference>
<protein>
    <submittedName>
        <fullName evidence="1">Virginiamycin B lyase</fullName>
        <ecNumber evidence="1">4.2.99.-</ecNumber>
    </submittedName>
</protein>
<accession>A0A399E922</accession>
<evidence type="ECO:0000313" key="1">
    <source>
        <dbReference type="EMBL" id="RIH81217.1"/>
    </source>
</evidence>
<keyword evidence="2" id="KW-1185">Reference proteome</keyword>
<name>A0A399E922_9DEIN</name>